<keyword evidence="2" id="KW-0963">Cytoplasm</keyword>
<dbReference type="SMART" id="SM00558">
    <property type="entry name" value="JmjC"/>
    <property type="match status" value="1"/>
</dbReference>
<name>A0A4U5U253_COLLU</name>
<evidence type="ECO:0000256" key="2">
    <source>
        <dbReference type="ARBA" id="ARBA00022490"/>
    </source>
</evidence>
<evidence type="ECO:0000256" key="3">
    <source>
        <dbReference type="ARBA" id="ARBA00037342"/>
    </source>
</evidence>
<dbReference type="EMBL" id="CM014079">
    <property type="protein sequence ID" value="TKS67778.1"/>
    <property type="molecule type" value="Genomic_DNA"/>
</dbReference>
<dbReference type="FunFam" id="2.60.120.650:FF:000018">
    <property type="entry name" value="HSPB1-associated protein 1 homolog"/>
    <property type="match status" value="1"/>
</dbReference>
<keyword evidence="7" id="KW-1185">Reference proteome</keyword>
<dbReference type="PANTHER" id="PTHR12461">
    <property type="entry name" value="HYPOXIA-INDUCIBLE FACTOR 1 ALPHA INHIBITOR-RELATED"/>
    <property type="match status" value="1"/>
</dbReference>
<dbReference type="STRING" id="240159.A0A4U5U253"/>
<dbReference type="InterPro" id="IPR041667">
    <property type="entry name" value="Cupin_8"/>
</dbReference>
<dbReference type="PANTHER" id="PTHR12461:SF43">
    <property type="entry name" value="HSPB1-ASSOCIATED PROTEIN 1"/>
    <property type="match status" value="1"/>
</dbReference>
<organism evidence="6 7">
    <name type="scientific">Collichthys lucidus</name>
    <name type="common">Big head croaker</name>
    <name type="synonym">Sciaena lucida</name>
    <dbReference type="NCBI Taxonomy" id="240159"/>
    <lineage>
        <taxon>Eukaryota</taxon>
        <taxon>Metazoa</taxon>
        <taxon>Chordata</taxon>
        <taxon>Craniata</taxon>
        <taxon>Vertebrata</taxon>
        <taxon>Euteleostomi</taxon>
        <taxon>Actinopterygii</taxon>
        <taxon>Neopterygii</taxon>
        <taxon>Teleostei</taxon>
        <taxon>Neoteleostei</taxon>
        <taxon>Acanthomorphata</taxon>
        <taxon>Eupercaria</taxon>
        <taxon>Sciaenidae</taxon>
        <taxon>Collichthys</taxon>
    </lineage>
</organism>
<dbReference type="GO" id="GO:0005737">
    <property type="term" value="C:cytoplasm"/>
    <property type="evidence" value="ECO:0007669"/>
    <property type="project" value="UniProtKB-SubCell"/>
</dbReference>
<dbReference type="Gene3D" id="2.60.120.650">
    <property type="entry name" value="Cupin"/>
    <property type="match status" value="1"/>
</dbReference>
<dbReference type="PROSITE" id="PS51184">
    <property type="entry name" value="JMJC"/>
    <property type="match status" value="1"/>
</dbReference>
<gene>
    <name evidence="6" type="ORF">D9C73_000898</name>
</gene>
<feature type="domain" description="JmjC" evidence="5">
    <location>
        <begin position="141"/>
        <end position="314"/>
    </location>
</feature>
<comment type="function">
    <text evidence="3">May play a role in cellular stress response.</text>
</comment>
<evidence type="ECO:0000313" key="7">
    <source>
        <dbReference type="Proteomes" id="UP000298787"/>
    </source>
</evidence>
<accession>A0A4U5U253</accession>
<feature type="compositionally biased region" description="Basic and acidic residues" evidence="4">
    <location>
        <begin position="409"/>
        <end position="420"/>
    </location>
</feature>
<evidence type="ECO:0000256" key="1">
    <source>
        <dbReference type="ARBA" id="ARBA00004496"/>
    </source>
</evidence>
<proteinExistence type="predicted"/>
<comment type="subcellular location">
    <subcellularLocation>
        <location evidence="1">Cytoplasm</location>
    </subcellularLocation>
</comment>
<dbReference type="Proteomes" id="UP000298787">
    <property type="component" value="Chromosome 2"/>
</dbReference>
<sequence>MTGSVTPQLKHKLSAKLIYILCVATHHRCAMAAPSSVKPFSPEETQTILHHLQQPAVFKNMTCGWPVLRWTAEHLSGCLGNKLIRFRLGRKEEKNTPLFETQCSYVEAKLAHFLSWTQDQPGTDVGPFSEYPKSEYWAYADYKYIALLFQDQPSMFESWVLKGVMGERAPYGSAQEEPTRHATWTLMAVTWYCRYKDGQRKLRQVADHRALWFDVRKRWHLFPPEDTVNLYPTRIPYEESSVFSQVDVLHPDPRRFPAFQGARAHIVTLQPGQVLYVPRHWWHYVESVDPITVSVNSWIELEVDDMERVGEAVTKAVVFALKSTKSDDNNDDWLNPTEMQNYTFFIECCAILEYSGSKKSARFIELWSSELKEGVSGHNENMQYLNLALRASAQRQRELCHSKPTPYPRDTRPVKRDSRGQIRKNSNSVPFSVPFGPHLTPVQSQQEHSPAMRGVTTNDLEVSSDTAQLENKTKCDSSLTQCRTCDCADGTPGSSSEDYEESIHATISTNDLLDCLVHPDVIACVTELLLERHTGTHRSMTSS</sequence>
<evidence type="ECO:0000313" key="6">
    <source>
        <dbReference type="EMBL" id="TKS67778.1"/>
    </source>
</evidence>
<protein>
    <submittedName>
        <fullName evidence="6">HSPB1-associated protein 1-like protein</fullName>
    </submittedName>
</protein>
<feature type="region of interest" description="Disordered" evidence="4">
    <location>
        <begin position="398"/>
        <end position="453"/>
    </location>
</feature>
<dbReference type="InterPro" id="IPR003347">
    <property type="entry name" value="JmjC_dom"/>
</dbReference>
<dbReference type="AlphaFoldDB" id="A0A4U5U253"/>
<dbReference type="Pfam" id="PF13621">
    <property type="entry name" value="Cupin_8"/>
    <property type="match status" value="1"/>
</dbReference>
<dbReference type="SUPFAM" id="SSF51197">
    <property type="entry name" value="Clavaminate synthase-like"/>
    <property type="match status" value="1"/>
</dbReference>
<evidence type="ECO:0000256" key="4">
    <source>
        <dbReference type="SAM" id="MobiDB-lite"/>
    </source>
</evidence>
<evidence type="ECO:0000259" key="5">
    <source>
        <dbReference type="PROSITE" id="PS51184"/>
    </source>
</evidence>
<reference evidence="6 7" key="1">
    <citation type="submission" date="2019-01" db="EMBL/GenBank/DDBJ databases">
        <title>Genome Assembly of Collichthys lucidus.</title>
        <authorList>
            <person name="Cai M."/>
            <person name="Xiao S."/>
        </authorList>
    </citation>
    <scope>NUCLEOTIDE SEQUENCE [LARGE SCALE GENOMIC DNA]</scope>
    <source>
        <strain evidence="6">JT15FE1705JMU</strain>
        <tissue evidence="6">Muscle</tissue>
    </source>
</reference>